<dbReference type="RefSeq" id="WP_166403235.1">
    <property type="nucleotide sequence ID" value="NZ_JAANHS010000007.1"/>
</dbReference>
<name>A0ABX0G917_9RHOB</name>
<proteinExistence type="predicted"/>
<feature type="signal peptide" evidence="1">
    <location>
        <begin position="1"/>
        <end position="28"/>
    </location>
</feature>
<dbReference type="Pfam" id="PF08811">
    <property type="entry name" value="DUF1800"/>
    <property type="match status" value="1"/>
</dbReference>
<comment type="caution">
    <text evidence="2">The sequence shown here is derived from an EMBL/GenBank/DDBJ whole genome shotgun (WGS) entry which is preliminary data.</text>
</comment>
<dbReference type="PROSITE" id="PS51318">
    <property type="entry name" value="TAT"/>
    <property type="match status" value="1"/>
</dbReference>
<accession>A0ABX0G917</accession>
<dbReference type="Proteomes" id="UP001515660">
    <property type="component" value="Unassembled WGS sequence"/>
</dbReference>
<dbReference type="EMBL" id="JAANHS010000007">
    <property type="protein sequence ID" value="NHB77206.1"/>
    <property type="molecule type" value="Genomic_DNA"/>
</dbReference>
<evidence type="ECO:0000313" key="3">
    <source>
        <dbReference type="Proteomes" id="UP001515660"/>
    </source>
</evidence>
<dbReference type="InterPro" id="IPR014917">
    <property type="entry name" value="DUF1800"/>
</dbReference>
<sequence length="555" mass="60548">MLTRRMFHTRLMAALAAAALPVPRGARAAAQAADDLWLNRLTFGASPAARAEIAALGREAWLDRQLALRPEDDAALADRLARARLRIAYGAGEDDIGTWEARDELRPLGFLSAGPEAIVPLLEWQPGRAMEYSERTRPAQEVVAASLIRAVHAEAQLREMVTQFWHDHFNVNADKDHTTAAPFALYDRALRTHALGNFRALLGEVAAAPAMLSYLNNADSRASPANENFARELLELHTLGAANYLNDRYQDWREVPGATEGLARGYLDLDVYEVARAFTGWSIGDGRWLAEGEEAPRTGQLHYVARWHDPYQKRVLGREFPPHRGPLEDGAEVLDILARHPGTARFICEKLARRFLSDDPPPALVERMAATFRAQAEAPDQIAQVLRLLVLSPEFAAPPAKLRRPFEFLAALYRATGAEVTVTENGFHWHLSRAGWRQHGYGPPTGHPDRIEAWTGASTLNRSIDLAISAFDDWFDGARADLAQPAGNAATLGAFAAQHADALAPGQGAGIAADLAGAFGIDPAAPLDALAPEDRRSLGQAAVAFAALTPEFLLR</sequence>
<keyword evidence="3" id="KW-1185">Reference proteome</keyword>
<dbReference type="InterPro" id="IPR006311">
    <property type="entry name" value="TAT_signal"/>
</dbReference>
<protein>
    <submittedName>
        <fullName evidence="2">DUF1800 domain-containing protein</fullName>
    </submittedName>
</protein>
<gene>
    <name evidence="2" type="ORF">G8O29_10700</name>
</gene>
<organism evidence="2 3">
    <name type="scientific">Rhodobacter calidifons</name>
    <dbReference type="NCBI Taxonomy" id="2715277"/>
    <lineage>
        <taxon>Bacteria</taxon>
        <taxon>Pseudomonadati</taxon>
        <taxon>Pseudomonadota</taxon>
        <taxon>Alphaproteobacteria</taxon>
        <taxon>Rhodobacterales</taxon>
        <taxon>Rhodobacter group</taxon>
        <taxon>Rhodobacter</taxon>
    </lineage>
</organism>
<reference evidence="2 3" key="1">
    <citation type="journal article" date="2022" name="Microorganisms">
        <title>Genome Sequence and Characterization of a Xanthorhodopsin-Containing, Aerobic Anoxygenic Phototrophic Rhodobacter Species, Isolated from Mesophilic Conditions at Yellowstone National Park.</title>
        <authorList>
            <person name="Kyndt J.A."/>
            <person name="Robertson S."/>
            <person name="Shoffstall I.B."/>
            <person name="Ramaley R.F."/>
            <person name="Meyer T.E."/>
        </authorList>
    </citation>
    <scope>NUCLEOTIDE SEQUENCE [LARGE SCALE GENOMIC DNA]</scope>
    <source>
        <strain evidence="2 3">M37P</strain>
    </source>
</reference>
<evidence type="ECO:0000256" key="1">
    <source>
        <dbReference type="SAM" id="SignalP"/>
    </source>
</evidence>
<feature type="chain" id="PRO_5045066871" evidence="1">
    <location>
        <begin position="29"/>
        <end position="555"/>
    </location>
</feature>
<evidence type="ECO:0000313" key="2">
    <source>
        <dbReference type="EMBL" id="NHB77206.1"/>
    </source>
</evidence>
<keyword evidence="1" id="KW-0732">Signal</keyword>